<feature type="transmembrane region" description="Helical" evidence="1">
    <location>
        <begin position="229"/>
        <end position="248"/>
    </location>
</feature>
<protein>
    <submittedName>
        <fullName evidence="2">DUF3169 family protein</fullName>
    </submittedName>
</protein>
<feature type="transmembrane region" description="Helical" evidence="1">
    <location>
        <begin position="104"/>
        <end position="126"/>
    </location>
</feature>
<proteinExistence type="predicted"/>
<dbReference type="Proteomes" id="UP000297986">
    <property type="component" value="Unassembled WGS sequence"/>
</dbReference>
<feature type="transmembrane region" description="Helical" evidence="1">
    <location>
        <begin position="138"/>
        <end position="154"/>
    </location>
</feature>
<evidence type="ECO:0000256" key="1">
    <source>
        <dbReference type="SAM" id="Phobius"/>
    </source>
</evidence>
<dbReference type="InterPro" id="IPR021509">
    <property type="entry name" value="DUF3169"/>
</dbReference>
<sequence length="257" mass="30129">MKKKYKERSARFRFWRNMALILLGIIIGFLTGYFGSDHPIEIQKLFDRDMLYIGSIILYLVSFGIASTYLLSSRQSYQMIEETEDEDEAYHYESQTRRLYDLAAIFKGIMIVPYLLVIFFSCQKLVYEEKLTGVFGKYTIPLIFLALLLLTFGLEHQFRKTFKQIYGKAIPRNASGAEVRELMMSMMDEAEKQICYEENFDIVFKLSNYVLPISLMAIFLVGITFQADILLALVVVSLIYIYILVSQYKITKRYYKE</sequence>
<dbReference type="RefSeq" id="WP_135782533.1">
    <property type="nucleotide sequence ID" value="NZ_SRRP01000001.1"/>
</dbReference>
<organism evidence="2 3">
    <name type="scientific">Streptococcus rubneri</name>
    <dbReference type="NCBI Taxonomy" id="1234680"/>
    <lineage>
        <taxon>Bacteria</taxon>
        <taxon>Bacillati</taxon>
        <taxon>Bacillota</taxon>
        <taxon>Bacilli</taxon>
        <taxon>Lactobacillales</taxon>
        <taxon>Streptococcaceae</taxon>
        <taxon>Streptococcus</taxon>
    </lineage>
</organism>
<keyword evidence="3" id="KW-1185">Reference proteome</keyword>
<feature type="transmembrane region" description="Helical" evidence="1">
    <location>
        <begin position="202"/>
        <end position="223"/>
    </location>
</feature>
<reference evidence="2 3" key="1">
    <citation type="submission" date="2019-04" db="EMBL/GenBank/DDBJ databases">
        <title>Genome sequencing of Streptococcus rubneri DSM 26920(T).</title>
        <authorList>
            <person name="Kook J.-K."/>
            <person name="Park S.-N."/>
            <person name="Lim Y.K."/>
        </authorList>
    </citation>
    <scope>NUCLEOTIDE SEQUENCE [LARGE SCALE GENOMIC DNA]</scope>
    <source>
        <strain evidence="2 3">DSM 26920</strain>
    </source>
</reference>
<keyword evidence="1" id="KW-0472">Membrane</keyword>
<feature type="transmembrane region" description="Helical" evidence="1">
    <location>
        <begin position="12"/>
        <end position="30"/>
    </location>
</feature>
<keyword evidence="1" id="KW-1133">Transmembrane helix</keyword>
<feature type="transmembrane region" description="Helical" evidence="1">
    <location>
        <begin position="50"/>
        <end position="71"/>
    </location>
</feature>
<dbReference type="EMBL" id="SRRP01000001">
    <property type="protein sequence ID" value="TGN92216.1"/>
    <property type="molecule type" value="Genomic_DNA"/>
</dbReference>
<evidence type="ECO:0000313" key="2">
    <source>
        <dbReference type="EMBL" id="TGN92216.1"/>
    </source>
</evidence>
<accession>A0A4Z1DW66</accession>
<name>A0A4Z1DW66_9STRE</name>
<dbReference type="OrthoDB" id="2223220at2"/>
<evidence type="ECO:0000313" key="3">
    <source>
        <dbReference type="Proteomes" id="UP000297986"/>
    </source>
</evidence>
<keyword evidence="1" id="KW-0812">Transmembrane</keyword>
<dbReference type="Pfam" id="PF11368">
    <property type="entry name" value="DUF3169"/>
    <property type="match status" value="1"/>
</dbReference>
<comment type="caution">
    <text evidence="2">The sequence shown here is derived from an EMBL/GenBank/DDBJ whole genome shotgun (WGS) entry which is preliminary data.</text>
</comment>
<gene>
    <name evidence="2" type="ORF">E5S68_04565</name>
</gene>
<dbReference type="AlphaFoldDB" id="A0A4Z1DW66"/>